<sequence length="430" mass="46412">MMTHEQRRDGPNGLLVVVNSIGIPVLVREYGDVHAPPSAALGVISALFHAARNDTRDSELQWLQTSKRSICYQLKQSDLLLVFASDKPNSSQRNVSASVNALLRLVFATIELAAGEGVLASTDASKLRSTIAKVLDVIDYIVINHRRDARLVLQRPGCCVGRSIGLGKAVKAGELSSRGIRCAFAISQDGTIVEEAITSKSDRISAECALILTFLARAHEATVFDQMIFVQLGNSVVPQRVLIRSTTQRSLRLVLVLDENSPVDDGLLDTILQQVIDTSFACDSTYWTAVPSSIDTTLPASFICAISARPGSPSPSCRLLSLLRPTWRKLIVAKANVVEVDHGRVGSAPKDEHGLWRMLSGFIASRIEAASDHLSDCKVSDELLTFVHSTRGPIHAYSVFVGAIPITKVCALGDIVCRAFLVHSNTPAAA</sequence>
<keyword evidence="2" id="KW-1185">Reference proteome</keyword>
<evidence type="ECO:0000313" key="1">
    <source>
        <dbReference type="EMBL" id="DBA00853.1"/>
    </source>
</evidence>
<proteinExistence type="predicted"/>
<reference evidence="1" key="2">
    <citation type="journal article" date="2023" name="Microbiol Resour">
        <title>Decontamination and Annotation of the Draft Genome Sequence of the Oomycete Lagenidium giganteum ARSEF 373.</title>
        <authorList>
            <person name="Morgan W.R."/>
            <person name="Tartar A."/>
        </authorList>
    </citation>
    <scope>NUCLEOTIDE SEQUENCE</scope>
    <source>
        <strain evidence="1">ARSEF 373</strain>
    </source>
</reference>
<gene>
    <name evidence="1" type="ORF">N0F65_008496</name>
</gene>
<organism evidence="1 2">
    <name type="scientific">Lagenidium giganteum</name>
    <dbReference type="NCBI Taxonomy" id="4803"/>
    <lineage>
        <taxon>Eukaryota</taxon>
        <taxon>Sar</taxon>
        <taxon>Stramenopiles</taxon>
        <taxon>Oomycota</taxon>
        <taxon>Peronosporomycetes</taxon>
        <taxon>Pythiales</taxon>
        <taxon>Pythiaceae</taxon>
    </lineage>
</organism>
<comment type="caution">
    <text evidence="1">The sequence shown here is derived from an EMBL/GenBank/DDBJ whole genome shotgun (WGS) entry which is preliminary data.</text>
</comment>
<reference evidence="1" key="1">
    <citation type="submission" date="2022-11" db="EMBL/GenBank/DDBJ databases">
        <authorList>
            <person name="Morgan W.R."/>
            <person name="Tartar A."/>
        </authorList>
    </citation>
    <scope>NUCLEOTIDE SEQUENCE</scope>
    <source>
        <strain evidence="1">ARSEF 373</strain>
    </source>
</reference>
<evidence type="ECO:0000313" key="2">
    <source>
        <dbReference type="Proteomes" id="UP001146120"/>
    </source>
</evidence>
<dbReference type="AlphaFoldDB" id="A0AAV2Z0I6"/>
<dbReference type="EMBL" id="DAKRPA010000057">
    <property type="protein sequence ID" value="DBA00853.1"/>
    <property type="molecule type" value="Genomic_DNA"/>
</dbReference>
<accession>A0AAV2Z0I6</accession>
<evidence type="ECO:0008006" key="3">
    <source>
        <dbReference type="Google" id="ProtNLM"/>
    </source>
</evidence>
<protein>
    <recommendedName>
        <fullName evidence="3">Vacuolar fusion protein MON1</fullName>
    </recommendedName>
</protein>
<dbReference type="Proteomes" id="UP001146120">
    <property type="component" value="Unassembled WGS sequence"/>
</dbReference>
<name>A0AAV2Z0I6_9STRA</name>